<keyword evidence="2" id="KW-1185">Reference proteome</keyword>
<dbReference type="InParanoid" id="F6UKB6"/>
<evidence type="ECO:0000313" key="1">
    <source>
        <dbReference type="Ensembl" id="ENSCINP00000022594.2"/>
    </source>
</evidence>
<accession>F6UKB6</accession>
<evidence type="ECO:0000313" key="2">
    <source>
        <dbReference type="Proteomes" id="UP000008144"/>
    </source>
</evidence>
<reference evidence="1" key="4">
    <citation type="submission" date="2025-09" db="UniProtKB">
        <authorList>
            <consortium name="Ensembl"/>
        </authorList>
    </citation>
    <scope>IDENTIFICATION</scope>
</reference>
<reference evidence="1" key="2">
    <citation type="journal article" date="2008" name="Genome Biol.">
        <title>Improved genome assembly and evidence-based global gene model set for the chordate Ciona intestinalis: new insight into intron and operon populations.</title>
        <authorList>
            <person name="Satou Y."/>
            <person name="Mineta K."/>
            <person name="Ogasawara M."/>
            <person name="Sasakura Y."/>
            <person name="Shoguchi E."/>
            <person name="Ueno K."/>
            <person name="Yamada L."/>
            <person name="Matsumoto J."/>
            <person name="Wasserscheid J."/>
            <person name="Dewar K."/>
            <person name="Wiley G.B."/>
            <person name="Macmil S.L."/>
            <person name="Roe B.A."/>
            <person name="Zeller R.W."/>
            <person name="Hastings K.E."/>
            <person name="Lemaire P."/>
            <person name="Lindquist E."/>
            <person name="Endo T."/>
            <person name="Hotta K."/>
            <person name="Inaba K."/>
        </authorList>
    </citation>
    <scope>NUCLEOTIDE SEQUENCE [LARGE SCALE GENOMIC DNA]</scope>
    <source>
        <strain evidence="1">wild type</strain>
    </source>
</reference>
<name>F6UKB6_CIOIN</name>
<dbReference type="Proteomes" id="UP000008144">
    <property type="component" value="Chromosome 7"/>
</dbReference>
<reference evidence="1" key="3">
    <citation type="submission" date="2025-08" db="UniProtKB">
        <authorList>
            <consortium name="Ensembl"/>
        </authorList>
    </citation>
    <scope>IDENTIFICATION</scope>
</reference>
<dbReference type="EMBL" id="EAAA01002402">
    <property type="status" value="NOT_ANNOTATED_CDS"/>
    <property type="molecule type" value="Genomic_DNA"/>
</dbReference>
<dbReference type="Ensembl" id="ENSCINT00000022840.2">
    <property type="protein sequence ID" value="ENSCINP00000022594.2"/>
    <property type="gene ID" value="ENSCING00000011961.2"/>
</dbReference>
<dbReference type="AlphaFoldDB" id="F6UKB6"/>
<proteinExistence type="predicted"/>
<sequence length="165" mass="18269">MVTIEGKYLTSMNNVYKDKQMEFGVREKTECPAIVTKVLSDLLVSEYNRLLPTNPIFYTKSRVIDAVCQKNDLSECSVTLELSCRRSNGRTCSAGDYSPMTQICNGVIDLTSGSITSQLECRSADDNYLSSDVEDAVRALAPPRGGSYGLGEVRIMDHAGREYMK</sequence>
<organism evidence="1 2">
    <name type="scientific">Ciona intestinalis</name>
    <name type="common">Transparent sea squirt</name>
    <name type="synonym">Ascidia intestinalis</name>
    <dbReference type="NCBI Taxonomy" id="7719"/>
    <lineage>
        <taxon>Eukaryota</taxon>
        <taxon>Metazoa</taxon>
        <taxon>Chordata</taxon>
        <taxon>Tunicata</taxon>
        <taxon>Ascidiacea</taxon>
        <taxon>Phlebobranchia</taxon>
        <taxon>Cionidae</taxon>
        <taxon>Ciona</taxon>
    </lineage>
</organism>
<protein>
    <submittedName>
        <fullName evidence="1">Uncharacterized protein</fullName>
    </submittedName>
</protein>
<dbReference type="HOGENOM" id="CLU_1614513_0_0_1"/>
<reference evidence="2" key="1">
    <citation type="journal article" date="2002" name="Science">
        <title>The draft genome of Ciona intestinalis: insights into chordate and vertebrate origins.</title>
        <authorList>
            <person name="Dehal P."/>
            <person name="Satou Y."/>
            <person name="Campbell R.K."/>
            <person name="Chapman J."/>
            <person name="Degnan B."/>
            <person name="De Tomaso A."/>
            <person name="Davidson B."/>
            <person name="Di Gregorio A."/>
            <person name="Gelpke M."/>
            <person name="Goodstein D.M."/>
            <person name="Harafuji N."/>
            <person name="Hastings K.E."/>
            <person name="Ho I."/>
            <person name="Hotta K."/>
            <person name="Huang W."/>
            <person name="Kawashima T."/>
            <person name="Lemaire P."/>
            <person name="Martinez D."/>
            <person name="Meinertzhagen I.A."/>
            <person name="Necula S."/>
            <person name="Nonaka M."/>
            <person name="Putnam N."/>
            <person name="Rash S."/>
            <person name="Saiga H."/>
            <person name="Satake M."/>
            <person name="Terry A."/>
            <person name="Yamada L."/>
            <person name="Wang H.G."/>
            <person name="Awazu S."/>
            <person name="Azumi K."/>
            <person name="Boore J."/>
            <person name="Branno M."/>
            <person name="Chin-Bow S."/>
            <person name="DeSantis R."/>
            <person name="Doyle S."/>
            <person name="Francino P."/>
            <person name="Keys D.N."/>
            <person name="Haga S."/>
            <person name="Hayashi H."/>
            <person name="Hino K."/>
            <person name="Imai K.S."/>
            <person name="Inaba K."/>
            <person name="Kano S."/>
            <person name="Kobayashi K."/>
            <person name="Kobayashi M."/>
            <person name="Lee B.I."/>
            <person name="Makabe K.W."/>
            <person name="Manohar C."/>
            <person name="Matassi G."/>
            <person name="Medina M."/>
            <person name="Mochizuki Y."/>
            <person name="Mount S."/>
            <person name="Morishita T."/>
            <person name="Miura S."/>
            <person name="Nakayama A."/>
            <person name="Nishizaka S."/>
            <person name="Nomoto H."/>
            <person name="Ohta F."/>
            <person name="Oishi K."/>
            <person name="Rigoutsos I."/>
            <person name="Sano M."/>
            <person name="Sasaki A."/>
            <person name="Sasakura Y."/>
            <person name="Shoguchi E."/>
            <person name="Shin-i T."/>
            <person name="Spagnuolo A."/>
            <person name="Stainier D."/>
            <person name="Suzuki M.M."/>
            <person name="Tassy O."/>
            <person name="Takatori N."/>
            <person name="Tokuoka M."/>
            <person name="Yagi K."/>
            <person name="Yoshizaki F."/>
            <person name="Wada S."/>
            <person name="Zhang C."/>
            <person name="Hyatt P.D."/>
            <person name="Larimer F."/>
            <person name="Detter C."/>
            <person name="Doggett N."/>
            <person name="Glavina T."/>
            <person name="Hawkins T."/>
            <person name="Richardson P."/>
            <person name="Lucas S."/>
            <person name="Kohara Y."/>
            <person name="Levine M."/>
            <person name="Satoh N."/>
            <person name="Rokhsar D.S."/>
        </authorList>
    </citation>
    <scope>NUCLEOTIDE SEQUENCE [LARGE SCALE GENOMIC DNA]</scope>
</reference>